<feature type="domain" description="Putative zinc ribbon" evidence="1">
    <location>
        <begin position="5"/>
        <end position="85"/>
    </location>
</feature>
<keyword evidence="3" id="KW-1185">Reference proteome</keyword>
<dbReference type="Pfam" id="PF12674">
    <property type="entry name" value="Zn_ribbon_2"/>
    <property type="match status" value="1"/>
</dbReference>
<dbReference type="EMBL" id="JAWDKD010000015">
    <property type="protein sequence ID" value="MDV0446936.1"/>
    <property type="molecule type" value="Genomic_DNA"/>
</dbReference>
<gene>
    <name evidence="2" type="ORF">MsAg5_08040</name>
</gene>
<reference evidence="2" key="1">
    <citation type="submission" date="2023-06" db="EMBL/GenBank/DDBJ databases">
        <title>Genome sequence of Methanosarcinaceae archaeon Ag5.</title>
        <authorList>
            <person name="Protasov E."/>
            <person name="Platt K."/>
            <person name="Poehlein A."/>
            <person name="Daniel R."/>
            <person name="Brune A."/>
        </authorList>
    </citation>
    <scope>NUCLEOTIDE SEQUENCE</scope>
    <source>
        <strain evidence="2">Ag5</strain>
    </source>
</reference>
<dbReference type="Proteomes" id="UP001271789">
    <property type="component" value="Unassembled WGS sequence"/>
</dbReference>
<evidence type="ECO:0000313" key="3">
    <source>
        <dbReference type="Proteomes" id="UP001271789"/>
    </source>
</evidence>
<evidence type="ECO:0000259" key="1">
    <source>
        <dbReference type="Pfam" id="PF12674"/>
    </source>
</evidence>
<accession>A0AAE4SCX7</accession>
<comment type="caution">
    <text evidence="2">The sequence shown here is derived from an EMBL/GenBank/DDBJ whole genome shotgun (WGS) entry which is preliminary data.</text>
</comment>
<dbReference type="AlphaFoldDB" id="A0AAE4SCX7"/>
<proteinExistence type="predicted"/>
<organism evidence="2 3">
    <name type="scientific">Methanolapillus africanus</name>
    <dbReference type="NCBI Taxonomy" id="3028297"/>
    <lineage>
        <taxon>Archaea</taxon>
        <taxon>Methanobacteriati</taxon>
        <taxon>Methanobacteriota</taxon>
        <taxon>Stenosarchaea group</taxon>
        <taxon>Methanomicrobia</taxon>
        <taxon>Methanosarcinales</taxon>
        <taxon>Methanosarcinaceae</taxon>
        <taxon>Methanolapillus</taxon>
    </lineage>
</organism>
<sequence length="85" mass="9881">MEEKYCQSCGMPMGETDELYGTEKNGGKSKDYCQYCYENGQFTADVSMQEMIDMCAPHMEANAGMSEEDARKMMQQFFPMLKRWQ</sequence>
<name>A0AAE4SCX7_9EURY</name>
<dbReference type="RefSeq" id="WP_338099345.1">
    <property type="nucleotide sequence ID" value="NZ_JAWDKD010000015.1"/>
</dbReference>
<evidence type="ECO:0000313" key="2">
    <source>
        <dbReference type="EMBL" id="MDV0446936.1"/>
    </source>
</evidence>
<protein>
    <recommendedName>
        <fullName evidence="1">Putative zinc ribbon domain-containing protein</fullName>
    </recommendedName>
</protein>
<dbReference type="InterPro" id="IPR025868">
    <property type="entry name" value="Zn_ribbon_dom_put"/>
</dbReference>